<name>A0A556TUJ6_BAGYA</name>
<dbReference type="EMBL" id="VCAZ01000019">
    <property type="protein sequence ID" value="TSK72160.1"/>
    <property type="molecule type" value="Genomic_DNA"/>
</dbReference>
<evidence type="ECO:0000313" key="1">
    <source>
        <dbReference type="EMBL" id="TSK72160.1"/>
    </source>
</evidence>
<dbReference type="AlphaFoldDB" id="A0A556TUJ6"/>
<dbReference type="InterPro" id="IPR036179">
    <property type="entry name" value="Ig-like_dom_sf"/>
</dbReference>
<proteinExistence type="predicted"/>
<evidence type="ECO:0000313" key="2">
    <source>
        <dbReference type="Proteomes" id="UP000319801"/>
    </source>
</evidence>
<dbReference type="Proteomes" id="UP000319801">
    <property type="component" value="Unassembled WGS sequence"/>
</dbReference>
<accession>A0A556TUJ6</accession>
<comment type="caution">
    <text evidence="1">The sequence shown here is derived from an EMBL/GenBank/DDBJ whole genome shotgun (WGS) entry which is preliminary data.</text>
</comment>
<dbReference type="SUPFAM" id="SSF48726">
    <property type="entry name" value="Immunoglobulin"/>
    <property type="match status" value="1"/>
</dbReference>
<dbReference type="OrthoDB" id="9036696at2759"/>
<reference evidence="1 2" key="1">
    <citation type="journal article" date="2019" name="Genome Biol. Evol.">
        <title>Whole-Genome Sequencing of the Giant Devil Catfish, Bagarius yarrelli.</title>
        <authorList>
            <person name="Jiang W."/>
            <person name="Lv Y."/>
            <person name="Cheng L."/>
            <person name="Yang K."/>
            <person name="Chao B."/>
            <person name="Wang X."/>
            <person name="Li Y."/>
            <person name="Pan X."/>
            <person name="You X."/>
            <person name="Zhang Y."/>
            <person name="Yang J."/>
            <person name="Li J."/>
            <person name="Zhang X."/>
            <person name="Liu S."/>
            <person name="Sun C."/>
            <person name="Yang J."/>
            <person name="Shi Q."/>
        </authorList>
    </citation>
    <scope>NUCLEOTIDE SEQUENCE [LARGE SCALE GENOMIC DNA]</scope>
    <source>
        <strain evidence="1">JWS20170419001</strain>
        <tissue evidence="1">Muscle</tissue>
    </source>
</reference>
<keyword evidence="2" id="KW-1185">Reference proteome</keyword>
<organism evidence="1 2">
    <name type="scientific">Bagarius yarrelli</name>
    <name type="common">Goonch</name>
    <name type="synonym">Bagrus yarrelli</name>
    <dbReference type="NCBI Taxonomy" id="175774"/>
    <lineage>
        <taxon>Eukaryota</taxon>
        <taxon>Metazoa</taxon>
        <taxon>Chordata</taxon>
        <taxon>Craniata</taxon>
        <taxon>Vertebrata</taxon>
        <taxon>Euteleostomi</taxon>
        <taxon>Actinopterygii</taxon>
        <taxon>Neopterygii</taxon>
        <taxon>Teleostei</taxon>
        <taxon>Ostariophysi</taxon>
        <taxon>Siluriformes</taxon>
        <taxon>Sisoridae</taxon>
        <taxon>Sisorinae</taxon>
        <taxon>Bagarius</taxon>
    </lineage>
</organism>
<sequence length="93" mass="10568">MALTEARSHRENKACPGDVRLQWHSNGRRLKTAIKEYRHALGADTVLVSSWVKEEPLGKDTQYQCSALSWAGNDTSRIDLRLSSRGNGSEWRR</sequence>
<gene>
    <name evidence="1" type="ORF">Baya_3144</name>
</gene>
<protein>
    <recommendedName>
        <fullName evidence="3">Ig-like domain-containing protein</fullName>
    </recommendedName>
</protein>
<evidence type="ECO:0008006" key="3">
    <source>
        <dbReference type="Google" id="ProtNLM"/>
    </source>
</evidence>